<comment type="caution">
    <text evidence="1">The sequence shown here is derived from an EMBL/GenBank/DDBJ whole genome shotgun (WGS) entry which is preliminary data.</text>
</comment>
<dbReference type="EMBL" id="VEVQ02000003">
    <property type="protein sequence ID" value="NHN25371.1"/>
    <property type="molecule type" value="Genomic_DNA"/>
</dbReference>
<dbReference type="Proteomes" id="UP000817854">
    <property type="component" value="Unassembled WGS sequence"/>
</dbReference>
<dbReference type="PROSITE" id="PS51257">
    <property type="entry name" value="PROKAR_LIPOPROTEIN"/>
    <property type="match status" value="1"/>
</dbReference>
<accession>A0ABX0IP72</accession>
<sequence length="247" mass="26341">MNYKKIIAIFSLIVPVLFLTGCSDEDENSGGSLNYVSFESKTYNVSIEENLTETYDVKVFTTNISGEDRTFSVEVDLGATTADTQYYSVPGTVTVPANTNVGVIPVNVTGTDLGNGKDIVLKLVPSTAIYTNSVAASNSKITIKITQACFLNPVVLSFTFDSYPEETSWELYQGVTLYASAAAGDYTGLATYSQNLCLPDGDYTFVVYDVYSDGINAPGGFTLTSGTTTLASDGGNFGGSTSFNFTF</sequence>
<name>A0ABX0IP72_9FLAO</name>
<evidence type="ECO:0000313" key="2">
    <source>
        <dbReference type="Proteomes" id="UP000817854"/>
    </source>
</evidence>
<evidence type="ECO:0000313" key="1">
    <source>
        <dbReference type="EMBL" id="NHN25371.1"/>
    </source>
</evidence>
<dbReference type="RefSeq" id="WP_140961462.1">
    <property type="nucleotide sequence ID" value="NZ_VEVQ02000003.1"/>
</dbReference>
<proteinExistence type="predicted"/>
<reference evidence="1" key="1">
    <citation type="submission" date="2019-05" db="EMBL/GenBank/DDBJ databases">
        <authorList>
            <person name="Lianzixin W."/>
        </authorList>
    </citation>
    <scope>NUCLEOTIDE SEQUENCE</scope>
    <source>
        <strain evidence="1">EC11</strain>
    </source>
</reference>
<protein>
    <submittedName>
        <fullName evidence="1">DUF4843 domain-containing protein</fullName>
    </submittedName>
</protein>
<reference evidence="1" key="2">
    <citation type="submission" date="2020-02" db="EMBL/GenBank/DDBJ databases">
        <title>Flavobacterium profundi sp. nov., isolated from a deep-sea seamount.</title>
        <authorList>
            <person name="Zhang D.-C."/>
        </authorList>
    </citation>
    <scope>NUCLEOTIDE SEQUENCE</scope>
    <source>
        <strain evidence="1">EC11</strain>
    </source>
</reference>
<gene>
    <name evidence="1" type="ORF">FIA58_006760</name>
</gene>
<keyword evidence="2" id="KW-1185">Reference proteome</keyword>
<organism evidence="1 2">
    <name type="scientific">Flavobacterium jejuense</name>
    <dbReference type="NCBI Taxonomy" id="1544455"/>
    <lineage>
        <taxon>Bacteria</taxon>
        <taxon>Pseudomonadati</taxon>
        <taxon>Bacteroidota</taxon>
        <taxon>Flavobacteriia</taxon>
        <taxon>Flavobacteriales</taxon>
        <taxon>Flavobacteriaceae</taxon>
        <taxon>Flavobacterium</taxon>
    </lineage>
</organism>